<sequence>MRVRVALVLVLSAVGFGQGVLTPKPGSCRRMVVEGEVAAGRGYEKIIGGGLKVGLEPIAEGWAVRVVPAVGPRDPHDSAELATPPYRSLSPLIVSTGLGFRAQDAVGWNPRRFRYAATPAAHAALQRLYDKVTTAKDPSPADDAELGRLVAAAPEATLEILDAGLIPGTADQVESANAVAVHFTTTAHRIDQPADGKGTPLGKLEWIRFRFSLDVPPGMVPASGIKLVPGSCSIL</sequence>
<reference evidence="1 2" key="1">
    <citation type="submission" date="2016-10" db="EMBL/GenBank/DDBJ databases">
        <authorList>
            <person name="de Groot N.N."/>
        </authorList>
    </citation>
    <scope>NUCLEOTIDE SEQUENCE [LARGE SCALE GENOMIC DNA]</scope>
    <source>
        <strain evidence="1 2">DSM 21001</strain>
    </source>
</reference>
<dbReference type="EMBL" id="FOZL01000001">
    <property type="protein sequence ID" value="SFS10245.1"/>
    <property type="molecule type" value="Genomic_DNA"/>
</dbReference>
<gene>
    <name evidence="1" type="ORF">SAMN05421771_1765</name>
</gene>
<evidence type="ECO:0000313" key="2">
    <source>
        <dbReference type="Proteomes" id="UP000199024"/>
    </source>
</evidence>
<dbReference type="STRING" id="474950.SAMN05421771_1765"/>
<proteinExistence type="predicted"/>
<keyword evidence="2" id="KW-1185">Reference proteome</keyword>
<dbReference type="AlphaFoldDB" id="A0A1I6M3F3"/>
<accession>A0A1I6M3F3</accession>
<dbReference type="RefSeq" id="WP_089838503.1">
    <property type="nucleotide sequence ID" value="NZ_FOZL01000001.1"/>
</dbReference>
<dbReference type="Proteomes" id="UP000199024">
    <property type="component" value="Unassembled WGS sequence"/>
</dbReference>
<name>A0A1I6M3F3_9BACT</name>
<dbReference type="OrthoDB" id="116185at2"/>
<evidence type="ECO:0000313" key="1">
    <source>
        <dbReference type="EMBL" id="SFS10245.1"/>
    </source>
</evidence>
<organism evidence="1 2">
    <name type="scientific">Granulicella pectinivorans</name>
    <dbReference type="NCBI Taxonomy" id="474950"/>
    <lineage>
        <taxon>Bacteria</taxon>
        <taxon>Pseudomonadati</taxon>
        <taxon>Acidobacteriota</taxon>
        <taxon>Terriglobia</taxon>
        <taxon>Terriglobales</taxon>
        <taxon>Acidobacteriaceae</taxon>
        <taxon>Granulicella</taxon>
    </lineage>
</organism>
<protein>
    <submittedName>
        <fullName evidence="1">Uncharacterized protein</fullName>
    </submittedName>
</protein>